<dbReference type="Proteomes" id="UP000641454">
    <property type="component" value="Unassembled WGS sequence"/>
</dbReference>
<reference evidence="1 2" key="1">
    <citation type="submission" date="2020-08" db="EMBL/GenBank/DDBJ databases">
        <title>Description of novel Flavobacterium F-392 isolate.</title>
        <authorList>
            <person name="Saticioglu I.B."/>
            <person name="Duman M."/>
            <person name="Altun S."/>
        </authorList>
    </citation>
    <scope>NUCLEOTIDE SEQUENCE [LARGE SCALE GENOMIC DNA]</scope>
    <source>
        <strain evidence="1 2">F-392</strain>
    </source>
</reference>
<dbReference type="RefSeq" id="WP_187016969.1">
    <property type="nucleotide sequence ID" value="NZ_JACRUK010000003.1"/>
</dbReference>
<organism evidence="1 2">
    <name type="scientific">Flavobacterium muglaense</name>
    <dbReference type="NCBI Taxonomy" id="2764716"/>
    <lineage>
        <taxon>Bacteria</taxon>
        <taxon>Pseudomonadati</taxon>
        <taxon>Bacteroidota</taxon>
        <taxon>Flavobacteriia</taxon>
        <taxon>Flavobacteriales</taxon>
        <taxon>Flavobacteriaceae</taxon>
        <taxon>Flavobacterium</taxon>
    </lineage>
</organism>
<keyword evidence="2" id="KW-1185">Reference proteome</keyword>
<evidence type="ECO:0000313" key="2">
    <source>
        <dbReference type="Proteomes" id="UP000641454"/>
    </source>
</evidence>
<protein>
    <submittedName>
        <fullName evidence="1">Uncharacterized protein</fullName>
    </submittedName>
</protein>
<dbReference type="AlphaFoldDB" id="A0A923MVZ9"/>
<gene>
    <name evidence="1" type="ORF">H8R25_02320</name>
</gene>
<comment type="caution">
    <text evidence="1">The sequence shown here is derived from an EMBL/GenBank/DDBJ whole genome shotgun (WGS) entry which is preliminary data.</text>
</comment>
<name>A0A923MVZ9_9FLAO</name>
<dbReference type="EMBL" id="JACRUL010000003">
    <property type="protein sequence ID" value="MBC5843273.1"/>
    <property type="molecule type" value="Genomic_DNA"/>
</dbReference>
<sequence>MRQLFQLHKVFQNKKQHKKILTQKPITIKQYQQLKMNRYQLLKKNKNTIHRFVKNGILSYMVIRDIEIYEALQQLQKDIPKELKYIMLAEQFELSPDRVKQIIYNMQSLIT</sequence>
<accession>A0A923MVZ9</accession>
<evidence type="ECO:0000313" key="1">
    <source>
        <dbReference type="EMBL" id="MBC5843273.1"/>
    </source>
</evidence>
<proteinExistence type="predicted"/>